<evidence type="ECO:0000313" key="2">
    <source>
        <dbReference type="EMBL" id="NBH60479.1"/>
    </source>
</evidence>
<dbReference type="RefSeq" id="WP_160200780.1">
    <property type="nucleotide sequence ID" value="NZ_QXWK01000002.1"/>
</dbReference>
<proteinExistence type="predicted"/>
<evidence type="ECO:0000313" key="3">
    <source>
        <dbReference type="Proteomes" id="UP000446866"/>
    </source>
</evidence>
<dbReference type="Pfam" id="PF05016">
    <property type="entry name" value="ParE_toxin"/>
    <property type="match status" value="1"/>
</dbReference>
<dbReference type="Gene3D" id="3.30.2310.20">
    <property type="entry name" value="RelE-like"/>
    <property type="match status" value="1"/>
</dbReference>
<evidence type="ECO:0000256" key="1">
    <source>
        <dbReference type="ARBA" id="ARBA00022649"/>
    </source>
</evidence>
<dbReference type="InterPro" id="IPR007712">
    <property type="entry name" value="RelE/ParE_toxin"/>
</dbReference>
<dbReference type="InterPro" id="IPR035093">
    <property type="entry name" value="RelE/ParE_toxin_dom_sf"/>
</dbReference>
<name>A0A845QFN9_9FIRM</name>
<gene>
    <name evidence="2" type="ORF">D0435_02165</name>
</gene>
<keyword evidence="1" id="KW-1277">Toxin-antitoxin system</keyword>
<accession>A0A845QFN9</accession>
<protein>
    <submittedName>
        <fullName evidence="2">Type II toxin-antitoxin system RelE/ParE family toxin</fullName>
    </submittedName>
</protein>
<dbReference type="AlphaFoldDB" id="A0A845QFN9"/>
<keyword evidence="3" id="KW-1185">Reference proteome</keyword>
<organism evidence="2 3">
    <name type="scientific">Anaerotruncus colihominis</name>
    <dbReference type="NCBI Taxonomy" id="169435"/>
    <lineage>
        <taxon>Bacteria</taxon>
        <taxon>Bacillati</taxon>
        <taxon>Bacillota</taxon>
        <taxon>Clostridia</taxon>
        <taxon>Eubacteriales</taxon>
        <taxon>Oscillospiraceae</taxon>
        <taxon>Anaerotruncus</taxon>
    </lineage>
</organism>
<reference evidence="2 3" key="1">
    <citation type="submission" date="2018-08" db="EMBL/GenBank/DDBJ databases">
        <title>Murine metabolic-syndrome-specific gut microbial biobank.</title>
        <authorList>
            <person name="Liu C."/>
        </authorList>
    </citation>
    <scope>NUCLEOTIDE SEQUENCE [LARGE SCALE GENOMIC DNA]</scope>
    <source>
        <strain evidence="2 3">28</strain>
    </source>
</reference>
<comment type="caution">
    <text evidence="2">The sequence shown here is derived from an EMBL/GenBank/DDBJ whole genome shotgun (WGS) entry which is preliminary data.</text>
</comment>
<dbReference type="Proteomes" id="UP000446866">
    <property type="component" value="Unassembled WGS sequence"/>
</dbReference>
<dbReference type="EMBL" id="QXWK01000002">
    <property type="protein sequence ID" value="NBH60479.1"/>
    <property type="molecule type" value="Genomic_DNA"/>
</dbReference>
<sequence length="106" mass="12465">MNVKYRPSAIFDIESTAGYMEHELGNENAARKFRTRILQGISLLKKQPMMGMLLKERFDEIETEIRFFIIDKQIVFYEVNAAIEQIEVIRVLDSRTDYLALLFSQD</sequence>